<dbReference type="PANTHER" id="PTHR13037">
    <property type="entry name" value="FORMIN"/>
    <property type="match status" value="1"/>
</dbReference>
<dbReference type="InParanoid" id="A0A0L0HEQ4"/>
<dbReference type="GeneID" id="27689060"/>
<dbReference type="PROSITE" id="PS50003">
    <property type="entry name" value="PH_DOMAIN"/>
    <property type="match status" value="1"/>
</dbReference>
<evidence type="ECO:0000259" key="3">
    <source>
        <dbReference type="PROSITE" id="PS50003"/>
    </source>
</evidence>
<dbReference type="RefSeq" id="XP_016607504.1">
    <property type="nucleotide sequence ID" value="XM_016753914.1"/>
</dbReference>
<feature type="region of interest" description="Disordered" evidence="2">
    <location>
        <begin position="222"/>
        <end position="286"/>
    </location>
</feature>
<name>A0A0L0HEQ4_SPIPD</name>
<feature type="domain" description="PH" evidence="3">
    <location>
        <begin position="451"/>
        <end position="618"/>
    </location>
</feature>
<dbReference type="PANTHER" id="PTHR13037:SF24">
    <property type="entry name" value="POLYCOMB PROTEIN PCL-RELATED"/>
    <property type="match status" value="1"/>
</dbReference>
<dbReference type="AlphaFoldDB" id="A0A0L0HEQ4"/>
<feature type="region of interest" description="Disordered" evidence="2">
    <location>
        <begin position="1"/>
        <end position="58"/>
    </location>
</feature>
<feature type="compositionally biased region" description="Polar residues" evidence="2">
    <location>
        <begin position="401"/>
        <end position="413"/>
    </location>
</feature>
<protein>
    <recommendedName>
        <fullName evidence="3">PH domain-containing protein</fullName>
    </recommendedName>
</protein>
<feature type="compositionally biased region" description="Polar residues" evidence="2">
    <location>
        <begin position="378"/>
        <end position="387"/>
    </location>
</feature>
<evidence type="ECO:0000256" key="1">
    <source>
        <dbReference type="ARBA" id="ARBA00022581"/>
    </source>
</evidence>
<sequence>MRESGQPGRYPPTAMQHLPRTSSPLVNGEQGQGKQAAKPKKKQSFDSEVNSRVRTSSLKAVHIAHGPQGRIQPLSIQTKLIHEKQLLPPLSPPPSGALPSIPNRAFVSGDSQYLASNHKHGVPPTHRQYLNGARSEEFRGRGDQHGVNRQQTRDNRRSRSLSPARMRSYIDGNASYGPPGGTFDHTSGERPSSSATGLFSQYGHDSMYAPVAMEVRGSFISPPMESVRGSLPPPPRKNSEKQDTTGSQTSSGASEASVSSSVVRQKAETEETVDNEIESPKTRTVLLDDATLDLPFGKAGTESPGSTEQSPKMRASVLEMGNPQANISMIHMRSEPGAGAGAYAKALEENNRHGRGSPALLERHPHRYEPGSGRSRADSNLSSQSYHRGSPVATAAERSMSHTVYNKPPQYQDSPERDSQMIDTRNTFSMQPPAHDAKSHSVVPTENEFTSMIFSGYLLKQNRHKRFQKRLFRFDGVLLICLSPKEYRLPANSNLLTFSPDKFQDNNMGREFAQALQRFYPTDPPMPSLTNPLVASIGEDNKDGKPDVWAKGYYLPKWIIPTSSIISVRSLVRQPPKDPEAKKSRTFIVRTKSKDYVLCAPSAQEFKRWTFLLTRMSRGVASDDEGSGSDMASASKRPGSPRYGARRVVKNGFVDAAAGKRLRDDTLRWPKHPSVHKVGAWRQSLRELVERDQGAGGAVVHVSAAPQAAAVLSNGSVPVNGNLKSDEMRQTLVPSVPPPVSTNVYAQPSRGVEQQSGTPPPSPKQNPSSIPSTPTVREETYQPAIPPAKPAPTSALPLPTTPLPSTPVAPPPATTSMIVSRAVSIPDLKELEDELMGLVRVPAAESLGTEGMAGSVSSNYSQFLDTEEKLHALSVPTQLEPVTVTIPPQPSIHAPLINNCTTILRLISHLRGDFIASPTDPPTPSTPTTPSTAFTTRYKTTSIPYFCDMVTEYVERYLESLQGEADQGVEYVANRLERGKIVLDNWCLVSEDWKGGMGHLERLEQGVKGILDFFG</sequence>
<dbReference type="InterPro" id="IPR011993">
    <property type="entry name" value="PH-like_dom_sf"/>
</dbReference>
<evidence type="ECO:0000313" key="5">
    <source>
        <dbReference type="Proteomes" id="UP000053201"/>
    </source>
</evidence>
<dbReference type="VEuPathDB" id="FungiDB:SPPG_05699"/>
<evidence type="ECO:0000256" key="2">
    <source>
        <dbReference type="SAM" id="MobiDB-lite"/>
    </source>
</evidence>
<feature type="compositionally biased region" description="Polar residues" evidence="2">
    <location>
        <begin position="765"/>
        <end position="775"/>
    </location>
</feature>
<dbReference type="SUPFAM" id="SSF50729">
    <property type="entry name" value="PH domain-like"/>
    <property type="match status" value="1"/>
</dbReference>
<feature type="compositionally biased region" description="Basic and acidic residues" evidence="2">
    <location>
        <begin position="137"/>
        <end position="157"/>
    </location>
</feature>
<dbReference type="Proteomes" id="UP000053201">
    <property type="component" value="Unassembled WGS sequence"/>
</dbReference>
<dbReference type="InterPro" id="IPR001849">
    <property type="entry name" value="PH_domain"/>
</dbReference>
<feature type="region of interest" description="Disordered" evidence="2">
    <location>
        <begin position="732"/>
        <end position="812"/>
    </location>
</feature>
<evidence type="ECO:0000313" key="4">
    <source>
        <dbReference type="EMBL" id="KNC99464.1"/>
    </source>
</evidence>
<dbReference type="Gene3D" id="2.30.29.30">
    <property type="entry name" value="Pleckstrin-homology domain (PH domain)/Phosphotyrosine-binding domain (PTB)"/>
    <property type="match status" value="1"/>
</dbReference>
<organism evidence="4 5">
    <name type="scientific">Spizellomyces punctatus (strain DAOM BR117)</name>
    <dbReference type="NCBI Taxonomy" id="645134"/>
    <lineage>
        <taxon>Eukaryota</taxon>
        <taxon>Fungi</taxon>
        <taxon>Fungi incertae sedis</taxon>
        <taxon>Chytridiomycota</taxon>
        <taxon>Chytridiomycota incertae sedis</taxon>
        <taxon>Chytridiomycetes</taxon>
        <taxon>Spizellomycetales</taxon>
        <taxon>Spizellomycetaceae</taxon>
        <taxon>Spizellomyces</taxon>
    </lineage>
</organism>
<gene>
    <name evidence="4" type="ORF">SPPG_05699</name>
</gene>
<keyword evidence="5" id="KW-1185">Reference proteome</keyword>
<feature type="compositionally biased region" description="Polar residues" evidence="2">
    <location>
        <begin position="742"/>
        <end position="757"/>
    </location>
</feature>
<accession>A0A0L0HEQ4</accession>
<proteinExistence type="predicted"/>
<feature type="compositionally biased region" description="Polar residues" evidence="2">
    <location>
        <begin position="189"/>
        <end position="198"/>
    </location>
</feature>
<feature type="compositionally biased region" description="Low complexity" evidence="2">
    <location>
        <begin position="244"/>
        <end position="263"/>
    </location>
</feature>
<reference evidence="4 5" key="1">
    <citation type="submission" date="2009-08" db="EMBL/GenBank/DDBJ databases">
        <title>The Genome Sequence of Spizellomyces punctatus strain DAOM BR117.</title>
        <authorList>
            <consortium name="The Broad Institute Genome Sequencing Platform"/>
            <person name="Russ C."/>
            <person name="Cuomo C."/>
            <person name="Shea T."/>
            <person name="Young S.K."/>
            <person name="Zeng Q."/>
            <person name="Koehrsen M."/>
            <person name="Haas B."/>
            <person name="Borodovsky M."/>
            <person name="Guigo R."/>
            <person name="Alvarado L."/>
            <person name="Berlin A."/>
            <person name="Bochicchio J."/>
            <person name="Borenstein D."/>
            <person name="Chapman S."/>
            <person name="Chen Z."/>
            <person name="Engels R."/>
            <person name="Freedman E."/>
            <person name="Gellesch M."/>
            <person name="Goldberg J."/>
            <person name="Griggs A."/>
            <person name="Gujja S."/>
            <person name="Heiman D."/>
            <person name="Hepburn T."/>
            <person name="Howarth C."/>
            <person name="Jen D."/>
            <person name="Larson L."/>
            <person name="Lewis B."/>
            <person name="Mehta T."/>
            <person name="Park D."/>
            <person name="Pearson M."/>
            <person name="Roberts A."/>
            <person name="Saif S."/>
            <person name="Shenoy N."/>
            <person name="Sisk P."/>
            <person name="Stolte C."/>
            <person name="Sykes S."/>
            <person name="Thomson T."/>
            <person name="Walk T."/>
            <person name="White J."/>
            <person name="Yandava C."/>
            <person name="Burger G."/>
            <person name="Gray M.W."/>
            <person name="Holland P.W.H."/>
            <person name="King N."/>
            <person name="Lang F.B.F."/>
            <person name="Roger A.J."/>
            <person name="Ruiz-Trillo I."/>
            <person name="Lander E."/>
            <person name="Nusbaum C."/>
        </authorList>
    </citation>
    <scope>NUCLEOTIDE SEQUENCE [LARGE SCALE GENOMIC DNA]</scope>
    <source>
        <strain evidence="4 5">DAOM BR117</strain>
    </source>
</reference>
<feature type="region of interest" description="Disordered" evidence="2">
    <location>
        <begin position="137"/>
        <end position="198"/>
    </location>
</feature>
<feature type="region of interest" description="Disordered" evidence="2">
    <location>
        <begin position="620"/>
        <end position="644"/>
    </location>
</feature>
<dbReference type="EMBL" id="KQ257458">
    <property type="protein sequence ID" value="KNC99464.1"/>
    <property type="molecule type" value="Genomic_DNA"/>
</dbReference>
<keyword evidence="1" id="KW-0945">Host-virus interaction</keyword>
<feature type="compositionally biased region" description="Pro residues" evidence="2">
    <location>
        <begin position="799"/>
        <end position="812"/>
    </location>
</feature>
<feature type="region of interest" description="Disordered" evidence="2">
    <location>
        <begin position="352"/>
        <end position="418"/>
    </location>
</feature>
<dbReference type="SMART" id="SM00233">
    <property type="entry name" value="PH"/>
    <property type="match status" value="1"/>
</dbReference>
<dbReference type="OrthoDB" id="2412252at2759"/>